<dbReference type="SUPFAM" id="SSF52266">
    <property type="entry name" value="SGNH hydrolase"/>
    <property type="match status" value="1"/>
</dbReference>
<dbReference type="InterPro" id="IPR013830">
    <property type="entry name" value="SGNH_hydro"/>
</dbReference>
<reference evidence="2 3" key="1">
    <citation type="journal article" date="2018" name="New Phytol.">
        <title>Phylogenomics of Endogonaceae and evolution of mycorrhizas within Mucoromycota.</title>
        <authorList>
            <person name="Chang Y."/>
            <person name="Desiro A."/>
            <person name="Na H."/>
            <person name="Sandor L."/>
            <person name="Lipzen A."/>
            <person name="Clum A."/>
            <person name="Barry K."/>
            <person name="Grigoriev I.V."/>
            <person name="Martin F.M."/>
            <person name="Stajich J.E."/>
            <person name="Smith M.E."/>
            <person name="Bonito G."/>
            <person name="Spatafora J.W."/>
        </authorList>
    </citation>
    <scope>NUCLEOTIDE SEQUENCE [LARGE SCALE GENOMIC DNA]</scope>
    <source>
        <strain evidence="2 3">AD002</strain>
    </source>
</reference>
<evidence type="ECO:0000259" key="1">
    <source>
        <dbReference type="Pfam" id="PF13472"/>
    </source>
</evidence>
<dbReference type="Proteomes" id="UP000274822">
    <property type="component" value="Unassembled WGS sequence"/>
</dbReference>
<dbReference type="AlphaFoldDB" id="A0A433R0J6"/>
<name>A0A433R0J6_9FUNG</name>
<dbReference type="InterPro" id="IPR051532">
    <property type="entry name" value="Ester_Hydrolysis_Enzymes"/>
</dbReference>
<keyword evidence="3" id="KW-1185">Reference proteome</keyword>
<dbReference type="InterPro" id="IPR036514">
    <property type="entry name" value="SGNH_hydro_sf"/>
</dbReference>
<gene>
    <name evidence="2" type="ORF">BC938DRAFT_476800</name>
</gene>
<dbReference type="Gene3D" id="3.40.50.1110">
    <property type="entry name" value="SGNH hydrolase"/>
    <property type="match status" value="1"/>
</dbReference>
<proteinExistence type="predicted"/>
<protein>
    <submittedName>
        <fullName evidence="2">SGNH hydrolase-type esterase domain-containing protein</fullName>
    </submittedName>
</protein>
<dbReference type="PANTHER" id="PTHR30383:SF5">
    <property type="entry name" value="SGNH HYDROLASE-TYPE ESTERASE DOMAIN-CONTAINING PROTEIN"/>
    <property type="match status" value="1"/>
</dbReference>
<organism evidence="2 3">
    <name type="scientific">Jimgerdemannia flammicorona</name>
    <dbReference type="NCBI Taxonomy" id="994334"/>
    <lineage>
        <taxon>Eukaryota</taxon>
        <taxon>Fungi</taxon>
        <taxon>Fungi incertae sedis</taxon>
        <taxon>Mucoromycota</taxon>
        <taxon>Mucoromycotina</taxon>
        <taxon>Endogonomycetes</taxon>
        <taxon>Endogonales</taxon>
        <taxon>Endogonaceae</taxon>
        <taxon>Jimgerdemannia</taxon>
    </lineage>
</organism>
<dbReference type="Pfam" id="PF13472">
    <property type="entry name" value="Lipase_GDSL_2"/>
    <property type="match status" value="1"/>
</dbReference>
<evidence type="ECO:0000313" key="3">
    <source>
        <dbReference type="Proteomes" id="UP000274822"/>
    </source>
</evidence>
<evidence type="ECO:0000313" key="2">
    <source>
        <dbReference type="EMBL" id="RUS35569.1"/>
    </source>
</evidence>
<dbReference type="PANTHER" id="PTHR30383">
    <property type="entry name" value="THIOESTERASE 1/PROTEASE 1/LYSOPHOSPHOLIPASE L1"/>
    <property type="match status" value="1"/>
</dbReference>
<sequence>MTSPKHVLLFGDSLTEGYTIKGWLFHPYGKKLQTLCDAANLDVQVTIEGRSGDRVDSSSWEKRLRNQLEKMHSNEIAYRAVVILGGINDVFTSITTAQDIFDRLCTTYRLCEEFGVGHVIGCSLMEMDTGSDDGEDEIKRVAVNELLRSSPSSPFAGTKVPTAATRFTFLDLSDQFPLHRLSPEDKKLYWDDGLHCTTAGYDRMGELVFEVLRPLLGE</sequence>
<dbReference type="EMBL" id="RBNJ01000025">
    <property type="protein sequence ID" value="RUS35569.1"/>
    <property type="molecule type" value="Genomic_DNA"/>
</dbReference>
<keyword evidence="2" id="KW-0378">Hydrolase</keyword>
<dbReference type="CDD" id="cd00229">
    <property type="entry name" value="SGNH_hydrolase"/>
    <property type="match status" value="1"/>
</dbReference>
<dbReference type="GO" id="GO:0004622">
    <property type="term" value="F:phosphatidylcholine lysophospholipase activity"/>
    <property type="evidence" value="ECO:0007669"/>
    <property type="project" value="TreeGrafter"/>
</dbReference>
<accession>A0A433R0J6</accession>
<comment type="caution">
    <text evidence="2">The sequence shown here is derived from an EMBL/GenBank/DDBJ whole genome shotgun (WGS) entry which is preliminary data.</text>
</comment>
<feature type="domain" description="SGNH hydrolase-type esterase" evidence="1">
    <location>
        <begin position="9"/>
        <end position="203"/>
    </location>
</feature>